<dbReference type="AlphaFoldDB" id="A0AAE1RXG2"/>
<protein>
    <submittedName>
        <fullName evidence="2">Uncharacterized protein</fullName>
    </submittedName>
</protein>
<organism evidence="2 3">
    <name type="scientific">Anisodus tanguticus</name>
    <dbReference type="NCBI Taxonomy" id="243964"/>
    <lineage>
        <taxon>Eukaryota</taxon>
        <taxon>Viridiplantae</taxon>
        <taxon>Streptophyta</taxon>
        <taxon>Embryophyta</taxon>
        <taxon>Tracheophyta</taxon>
        <taxon>Spermatophyta</taxon>
        <taxon>Magnoliopsida</taxon>
        <taxon>eudicotyledons</taxon>
        <taxon>Gunneridae</taxon>
        <taxon>Pentapetalae</taxon>
        <taxon>asterids</taxon>
        <taxon>lamiids</taxon>
        <taxon>Solanales</taxon>
        <taxon>Solanaceae</taxon>
        <taxon>Solanoideae</taxon>
        <taxon>Hyoscyameae</taxon>
        <taxon>Anisodus</taxon>
    </lineage>
</organism>
<evidence type="ECO:0000256" key="1">
    <source>
        <dbReference type="SAM" id="MobiDB-lite"/>
    </source>
</evidence>
<comment type="caution">
    <text evidence="2">The sequence shown here is derived from an EMBL/GenBank/DDBJ whole genome shotgun (WGS) entry which is preliminary data.</text>
</comment>
<dbReference type="EMBL" id="JAVYJV010000011">
    <property type="protein sequence ID" value="KAK4359367.1"/>
    <property type="molecule type" value="Genomic_DNA"/>
</dbReference>
<gene>
    <name evidence="2" type="ORF">RND71_021596</name>
</gene>
<sequence>MDTAETELECFRALQKQEQLAASHRADAGFPQLFTFFTFGSLKHQREHKIPENPIKTATPKVYNPMVKNK</sequence>
<reference evidence="2" key="1">
    <citation type="submission" date="2023-12" db="EMBL/GenBank/DDBJ databases">
        <title>Genome assembly of Anisodus tanguticus.</title>
        <authorList>
            <person name="Wang Y.-J."/>
        </authorList>
    </citation>
    <scope>NUCLEOTIDE SEQUENCE</scope>
    <source>
        <strain evidence="2">KB-2021</strain>
        <tissue evidence="2">Leaf</tissue>
    </source>
</reference>
<evidence type="ECO:0000313" key="3">
    <source>
        <dbReference type="Proteomes" id="UP001291623"/>
    </source>
</evidence>
<proteinExistence type="predicted"/>
<keyword evidence="3" id="KW-1185">Reference proteome</keyword>
<accession>A0AAE1RXG2</accession>
<evidence type="ECO:0000313" key="2">
    <source>
        <dbReference type="EMBL" id="KAK4359367.1"/>
    </source>
</evidence>
<dbReference type="Proteomes" id="UP001291623">
    <property type="component" value="Unassembled WGS sequence"/>
</dbReference>
<feature type="region of interest" description="Disordered" evidence="1">
    <location>
        <begin position="47"/>
        <end position="70"/>
    </location>
</feature>
<name>A0AAE1RXG2_9SOLA</name>